<feature type="binding site" evidence="6">
    <location>
        <position position="16"/>
    </location>
    <ligand>
        <name>Zn(2+)</name>
        <dbReference type="ChEBI" id="CHEBI:29105"/>
    </ligand>
</feature>
<feature type="region of interest" description="Disordered" evidence="7">
    <location>
        <begin position="155"/>
        <end position="192"/>
    </location>
</feature>
<dbReference type="STRING" id="105785.A0A2J7RJW1"/>
<evidence type="ECO:0000256" key="3">
    <source>
        <dbReference type="ARBA" id="ARBA00022771"/>
    </source>
</evidence>
<keyword evidence="11" id="KW-1185">Reference proteome</keyword>
<feature type="binding site" evidence="6">
    <location>
        <position position="19"/>
    </location>
    <ligand>
        <name>Zn(2+)</name>
        <dbReference type="ChEBI" id="CHEBI:29105"/>
    </ligand>
</feature>
<feature type="binding site" evidence="6">
    <location>
        <position position="60"/>
    </location>
    <ligand>
        <name>Zn(2+)</name>
        <dbReference type="ChEBI" id="CHEBI:29105"/>
    </ligand>
</feature>
<dbReference type="PROSITE" id="PS50157">
    <property type="entry name" value="ZINC_FINGER_C2H2_2"/>
    <property type="match status" value="15"/>
</dbReference>
<dbReference type="PROSITE" id="PS00028">
    <property type="entry name" value="ZINC_FINGER_C2H2_1"/>
    <property type="match status" value="22"/>
</dbReference>
<feature type="non-terminal residue" evidence="10">
    <location>
        <position position="1389"/>
    </location>
</feature>
<dbReference type="SMART" id="SM00355">
    <property type="entry name" value="ZnF_C2H2"/>
    <property type="match status" value="25"/>
</dbReference>
<evidence type="ECO:0008006" key="12">
    <source>
        <dbReference type="Google" id="ProtNLM"/>
    </source>
</evidence>
<gene>
    <name evidence="10" type="ORF">B7P43_G04524</name>
</gene>
<feature type="domain" description="C2H2-type" evidence="8">
    <location>
        <begin position="1088"/>
        <end position="1116"/>
    </location>
</feature>
<evidence type="ECO:0000256" key="4">
    <source>
        <dbReference type="ARBA" id="ARBA00022833"/>
    </source>
</evidence>
<feature type="domain" description="C2H2-type" evidence="8">
    <location>
        <begin position="1241"/>
        <end position="1269"/>
    </location>
</feature>
<feature type="domain" description="C2H2-type" evidence="8">
    <location>
        <begin position="412"/>
        <end position="434"/>
    </location>
</feature>
<dbReference type="Gene3D" id="3.40.1800.20">
    <property type="match status" value="1"/>
</dbReference>
<dbReference type="OrthoDB" id="6780310at2759"/>
<dbReference type="GO" id="GO:0008270">
    <property type="term" value="F:zinc ion binding"/>
    <property type="evidence" value="ECO:0007669"/>
    <property type="project" value="UniProtKB-UniRule"/>
</dbReference>
<feature type="domain" description="C2H2-type" evidence="8">
    <location>
        <begin position="196"/>
        <end position="223"/>
    </location>
</feature>
<dbReference type="InParanoid" id="A0A2J7RJW1"/>
<comment type="caution">
    <text evidence="10">The sequence shown here is derived from an EMBL/GenBank/DDBJ whole genome shotgun (WGS) entry which is preliminary data.</text>
</comment>
<evidence type="ECO:0000256" key="2">
    <source>
        <dbReference type="ARBA" id="ARBA00022737"/>
    </source>
</evidence>
<sequence>MNTDEVIDMYFNVNVCRLCTREQNELSPLFDDNEDLPAKIKVLSPCLQMYAGDGLPNHVCEECISQVNSFCDFKLMVEASDCSLRDFIRRQQDRRNDQVMFIKEEDASSDDICTTSVVREVPTDNIFEEVEDPLLIKQEHDPVMVVDVAIQNLANNSSNSNNHNHHHQHHPAERGDVSVDQKPVSSFSHPNSDHLYECSTCTRKFSTSHGLKIHVKSHGERRGYECMICNKKFSTWQQFRGHRHTHTEGPGLGCRLCNKIFNTEKGLKVHCSRYHAFGKPYECSVCKKTYDTENSLKLHSRIHSEERCHICPVCNETFSSGLGLRLHSRTHTTRTTEVSQSSEGDSLTQHNNVTVSDFPCECCYCKKRFMTMKGLRGHQRCCKSKPPNEVTNMSTSSGQELPNETPVNQGCHKCPFCKRTFTEWRSLDHHLLSHKRIPWKCMKCMKSFRRRIGLKCHERLNPSCVTGSISAVNQVELHNDSQSVFRGTSDDSSRNESTLSADSLKTGSQCTVCKLFFRNARGLKTHKGRVHKQETQQTAVINNSDTPDTAEVNEDHLMQESVMHTVYQKTLKNVRHLRSHQWRYCRDDDSQLPSLNSSQKQVSEVTGSTVQGDCKDGQVQAQQHNCLVCCKSFYSEKGLLIHNSKLHRINCSENSAGNTSVGTVGVCDDNGKTDNQCRICDKKFDSNRALLIHSTKIHKVSSIEEVISLQESDDDLSGYYKCKICNEKYRKVKSFRLHCTRLQHMVQENVAQQVEDNNIGTYECPVCKRSFFSEQSYNRHNLKAHKGRIPERAISPQEAAVNGPSGYYECKVCNAKYKKVKCFRLHCTRLQHMVQENVAQQAEDSNVDTYDCTLCNRNYFSEHGYNCHRLKAHKGSIAEGVPSSEEVAVDGLLGCYECKVCKAKYKKVKSFRLHCTRLQHMVQENVAQQAEDDNVVTYDCSLCSRNFFSEHSYNRHSLHSHKGSIPKGVISSQETDNDGPLGYYECKVCNDKYKNVKSFRLHCTRLQHMVQENVVQQAEDNNIDTYKCPACNRTFFSEHSYNCHRLRNHKGLLHVTKDTTGVPSSTPQNIKNNLQSNSESGNCSKDSFSCILCRRRFNSAAGLKIHCTVQHSDASAVQKQMHGENLQIRNTLFSPPFKCCNMLFISEEGLKIHQRKYHKDYRLNEDSVRGSQIVCIGGGTEAGDYVCSFCDRTFLSENDLSMHYTRSHPERHSEDIVKNEMPLIHQSSELNFTNSTENQLYECSSCARSFSSEKGRRLHCRKMHEDINMFCSDINTDNQSVSLVNMNVASTTNSGLFPCSLCSSVFSNERSLKIHSTKNHNIQLLYNRSVEGGSRMINSEELSGTLCSVCMRTFGSEEALTLHFTKNHADSLMSKVIIPPFNAWQNVVC</sequence>
<dbReference type="Pfam" id="PF07776">
    <property type="entry name" value="zf-AD"/>
    <property type="match status" value="1"/>
</dbReference>
<feature type="binding site" evidence="6">
    <location>
        <position position="63"/>
    </location>
    <ligand>
        <name>Zn(2+)</name>
        <dbReference type="ChEBI" id="CHEBI:29105"/>
    </ligand>
</feature>
<evidence type="ECO:0000256" key="1">
    <source>
        <dbReference type="ARBA" id="ARBA00022723"/>
    </source>
</evidence>
<evidence type="ECO:0000256" key="5">
    <source>
        <dbReference type="PROSITE-ProRule" id="PRU00042"/>
    </source>
</evidence>
<dbReference type="Proteomes" id="UP000235965">
    <property type="component" value="Unassembled WGS sequence"/>
</dbReference>
<dbReference type="EMBL" id="NEVH01002985">
    <property type="protein sequence ID" value="PNF41127.1"/>
    <property type="molecule type" value="Genomic_DNA"/>
</dbReference>
<feature type="domain" description="C2H2-type" evidence="8">
    <location>
        <begin position="439"/>
        <end position="461"/>
    </location>
</feature>
<feature type="domain" description="C2H2-type" evidence="8">
    <location>
        <begin position="1185"/>
        <end position="1213"/>
    </location>
</feature>
<feature type="domain" description="C2H2-type" evidence="8">
    <location>
        <begin position="252"/>
        <end position="280"/>
    </location>
</feature>
<organism evidence="10 11">
    <name type="scientific">Cryptotermes secundus</name>
    <dbReference type="NCBI Taxonomy" id="105785"/>
    <lineage>
        <taxon>Eukaryota</taxon>
        <taxon>Metazoa</taxon>
        <taxon>Ecdysozoa</taxon>
        <taxon>Arthropoda</taxon>
        <taxon>Hexapoda</taxon>
        <taxon>Insecta</taxon>
        <taxon>Pterygota</taxon>
        <taxon>Neoptera</taxon>
        <taxon>Polyneoptera</taxon>
        <taxon>Dictyoptera</taxon>
        <taxon>Blattodea</taxon>
        <taxon>Blattoidea</taxon>
        <taxon>Termitoidae</taxon>
        <taxon>Kalotermitidae</taxon>
        <taxon>Cryptotermitinae</taxon>
        <taxon>Cryptotermes</taxon>
    </lineage>
</organism>
<keyword evidence="3 5" id="KW-0863">Zinc-finger</keyword>
<feature type="domain" description="C2H2-type" evidence="8">
    <location>
        <begin position="1026"/>
        <end position="1051"/>
    </location>
</feature>
<keyword evidence="1 6" id="KW-0479">Metal-binding</keyword>
<dbReference type="SMART" id="SM00868">
    <property type="entry name" value="zf-AD"/>
    <property type="match status" value="2"/>
</dbReference>
<evidence type="ECO:0000259" key="9">
    <source>
        <dbReference type="PROSITE" id="PS51915"/>
    </source>
</evidence>
<feature type="domain" description="ZAD" evidence="9">
    <location>
        <begin position="14"/>
        <end position="87"/>
    </location>
</feature>
<feature type="domain" description="C2H2-type" evidence="8">
    <location>
        <begin position="309"/>
        <end position="336"/>
    </location>
</feature>
<keyword evidence="4 6" id="KW-0862">Zinc</keyword>
<feature type="domain" description="C2H2-type" evidence="8">
    <location>
        <begin position="938"/>
        <end position="966"/>
    </location>
</feature>
<dbReference type="PANTHER" id="PTHR24379:SF127">
    <property type="entry name" value="BLOODY FINGERS-RELATED"/>
    <property type="match status" value="1"/>
</dbReference>
<evidence type="ECO:0000259" key="8">
    <source>
        <dbReference type="PROSITE" id="PS50157"/>
    </source>
</evidence>
<dbReference type="Gene3D" id="3.30.160.60">
    <property type="entry name" value="Classic Zinc Finger"/>
    <property type="match status" value="8"/>
</dbReference>
<evidence type="ECO:0000256" key="6">
    <source>
        <dbReference type="PROSITE-ProRule" id="PRU01263"/>
    </source>
</evidence>
<feature type="domain" description="C2H2-type" evidence="8">
    <location>
        <begin position="1297"/>
        <end position="1320"/>
    </location>
</feature>
<dbReference type="SUPFAM" id="SSF57667">
    <property type="entry name" value="beta-beta-alpha zinc fingers"/>
    <property type="match status" value="3"/>
</dbReference>
<feature type="domain" description="C2H2-type" evidence="8">
    <location>
        <begin position="762"/>
        <end position="790"/>
    </location>
</feature>
<evidence type="ECO:0000313" key="11">
    <source>
        <dbReference type="Proteomes" id="UP000235965"/>
    </source>
</evidence>
<dbReference type="Pfam" id="PF13912">
    <property type="entry name" value="zf-C2H2_6"/>
    <property type="match status" value="4"/>
</dbReference>
<feature type="compositionally biased region" description="Basic and acidic residues" evidence="7">
    <location>
        <begin position="170"/>
        <end position="179"/>
    </location>
</feature>
<keyword evidence="2" id="KW-0677">Repeat</keyword>
<dbReference type="FunFam" id="3.30.160.60:FF:000446">
    <property type="entry name" value="Zinc finger protein"/>
    <property type="match status" value="1"/>
</dbReference>
<name>A0A2J7RJW1_9NEOP</name>
<dbReference type="InterPro" id="IPR036236">
    <property type="entry name" value="Znf_C2H2_sf"/>
</dbReference>
<dbReference type="PROSITE" id="PS51915">
    <property type="entry name" value="ZAD"/>
    <property type="match status" value="1"/>
</dbReference>
<feature type="domain" description="C2H2-type" evidence="8">
    <location>
        <begin position="281"/>
        <end position="308"/>
    </location>
</feature>
<dbReference type="InterPro" id="IPR013087">
    <property type="entry name" value="Znf_C2H2_type"/>
</dbReference>
<dbReference type="PANTHER" id="PTHR24379">
    <property type="entry name" value="KRAB AND ZINC FINGER DOMAIN-CONTAINING"/>
    <property type="match status" value="1"/>
</dbReference>
<feature type="domain" description="C2H2-type" evidence="8">
    <location>
        <begin position="358"/>
        <end position="387"/>
    </location>
</feature>
<protein>
    <recommendedName>
        <fullName evidence="12">Zinc finger protein 91</fullName>
    </recommendedName>
</protein>
<dbReference type="InterPro" id="IPR012934">
    <property type="entry name" value="Znf_AD"/>
</dbReference>
<dbReference type="GO" id="GO:0005634">
    <property type="term" value="C:nucleus"/>
    <property type="evidence" value="ECO:0007669"/>
    <property type="project" value="InterPro"/>
</dbReference>
<feature type="domain" description="C2H2-type" evidence="8">
    <location>
        <begin position="224"/>
        <end position="247"/>
    </location>
</feature>
<reference evidence="10 11" key="1">
    <citation type="submission" date="2017-12" db="EMBL/GenBank/DDBJ databases">
        <title>Hemimetabolous genomes reveal molecular basis of termite eusociality.</title>
        <authorList>
            <person name="Harrison M.C."/>
            <person name="Jongepier E."/>
            <person name="Robertson H.M."/>
            <person name="Arning N."/>
            <person name="Bitard-Feildel T."/>
            <person name="Chao H."/>
            <person name="Childers C.P."/>
            <person name="Dinh H."/>
            <person name="Doddapaneni H."/>
            <person name="Dugan S."/>
            <person name="Gowin J."/>
            <person name="Greiner C."/>
            <person name="Han Y."/>
            <person name="Hu H."/>
            <person name="Hughes D.S.T."/>
            <person name="Huylmans A.-K."/>
            <person name="Kemena C."/>
            <person name="Kremer L.P.M."/>
            <person name="Lee S.L."/>
            <person name="Lopez-Ezquerra A."/>
            <person name="Mallet L."/>
            <person name="Monroy-Kuhn J.M."/>
            <person name="Moser A."/>
            <person name="Murali S.C."/>
            <person name="Muzny D.M."/>
            <person name="Otani S."/>
            <person name="Piulachs M.-D."/>
            <person name="Poelchau M."/>
            <person name="Qu J."/>
            <person name="Schaub F."/>
            <person name="Wada-Katsumata A."/>
            <person name="Worley K.C."/>
            <person name="Xie Q."/>
            <person name="Ylla G."/>
            <person name="Poulsen M."/>
            <person name="Gibbs R.A."/>
            <person name="Schal C."/>
            <person name="Richards S."/>
            <person name="Belles X."/>
            <person name="Korb J."/>
            <person name="Bornberg-Bauer E."/>
        </authorList>
    </citation>
    <scope>NUCLEOTIDE SEQUENCE [LARGE SCALE GENOMIC DNA]</scope>
    <source>
        <tissue evidence="10">Whole body</tissue>
    </source>
</reference>
<evidence type="ECO:0000313" key="10">
    <source>
        <dbReference type="EMBL" id="PNF41127.1"/>
    </source>
</evidence>
<accession>A0A2J7RJW1</accession>
<evidence type="ECO:0000256" key="7">
    <source>
        <dbReference type="SAM" id="MobiDB-lite"/>
    </source>
</evidence>
<dbReference type="SUPFAM" id="SSF57716">
    <property type="entry name" value="Glucocorticoid receptor-like (DNA-binding domain)"/>
    <property type="match status" value="1"/>
</dbReference>
<proteinExistence type="predicted"/>